<dbReference type="EMBL" id="JACGWJ010000004">
    <property type="protein sequence ID" value="KAL0425599.1"/>
    <property type="molecule type" value="Genomic_DNA"/>
</dbReference>
<accession>A0AAW2V7V1</accession>
<proteinExistence type="predicted"/>
<reference evidence="2" key="1">
    <citation type="submission" date="2020-06" db="EMBL/GenBank/DDBJ databases">
        <authorList>
            <person name="Li T."/>
            <person name="Hu X."/>
            <person name="Zhang T."/>
            <person name="Song X."/>
            <person name="Zhang H."/>
            <person name="Dai N."/>
            <person name="Sheng W."/>
            <person name="Hou X."/>
            <person name="Wei L."/>
        </authorList>
    </citation>
    <scope>NUCLEOTIDE SEQUENCE</scope>
    <source>
        <strain evidence="2">G02</strain>
        <tissue evidence="2">Leaf</tissue>
    </source>
</reference>
<reference evidence="2" key="2">
    <citation type="journal article" date="2024" name="Plant">
        <title>Genomic evolution and insights into agronomic trait innovations of Sesamum species.</title>
        <authorList>
            <person name="Miao H."/>
            <person name="Wang L."/>
            <person name="Qu L."/>
            <person name="Liu H."/>
            <person name="Sun Y."/>
            <person name="Le M."/>
            <person name="Wang Q."/>
            <person name="Wei S."/>
            <person name="Zheng Y."/>
            <person name="Lin W."/>
            <person name="Duan Y."/>
            <person name="Cao H."/>
            <person name="Xiong S."/>
            <person name="Wang X."/>
            <person name="Wei L."/>
            <person name="Li C."/>
            <person name="Ma Q."/>
            <person name="Ju M."/>
            <person name="Zhao R."/>
            <person name="Li G."/>
            <person name="Mu C."/>
            <person name="Tian Q."/>
            <person name="Mei H."/>
            <person name="Zhang T."/>
            <person name="Gao T."/>
            <person name="Zhang H."/>
        </authorList>
    </citation>
    <scope>NUCLEOTIDE SEQUENCE</scope>
    <source>
        <strain evidence="2">G02</strain>
    </source>
</reference>
<sequence length="93" mass="10673">MYAWMDTDAYVGAWITIQKRARVTERHTANSNAEAAVLLLRGGLQAQHRAPESQTPQRLQNPTDALQEEARRQALHVQEMRQALRRQGRLENP</sequence>
<organism evidence="2">
    <name type="scientific">Sesamum radiatum</name>
    <name type="common">Black benniseed</name>
    <dbReference type="NCBI Taxonomy" id="300843"/>
    <lineage>
        <taxon>Eukaryota</taxon>
        <taxon>Viridiplantae</taxon>
        <taxon>Streptophyta</taxon>
        <taxon>Embryophyta</taxon>
        <taxon>Tracheophyta</taxon>
        <taxon>Spermatophyta</taxon>
        <taxon>Magnoliopsida</taxon>
        <taxon>eudicotyledons</taxon>
        <taxon>Gunneridae</taxon>
        <taxon>Pentapetalae</taxon>
        <taxon>asterids</taxon>
        <taxon>lamiids</taxon>
        <taxon>Lamiales</taxon>
        <taxon>Pedaliaceae</taxon>
        <taxon>Sesamum</taxon>
    </lineage>
</organism>
<comment type="caution">
    <text evidence="2">The sequence shown here is derived from an EMBL/GenBank/DDBJ whole genome shotgun (WGS) entry which is preliminary data.</text>
</comment>
<feature type="compositionally biased region" description="Polar residues" evidence="1">
    <location>
        <begin position="52"/>
        <end position="64"/>
    </location>
</feature>
<dbReference type="AlphaFoldDB" id="A0AAW2V7V1"/>
<protein>
    <submittedName>
        <fullName evidence="2">Uncharacterized protein</fullName>
    </submittedName>
</protein>
<gene>
    <name evidence="2" type="ORF">Sradi_1094700</name>
</gene>
<name>A0AAW2V7V1_SESRA</name>
<evidence type="ECO:0000256" key="1">
    <source>
        <dbReference type="SAM" id="MobiDB-lite"/>
    </source>
</evidence>
<feature type="region of interest" description="Disordered" evidence="1">
    <location>
        <begin position="45"/>
        <end position="68"/>
    </location>
</feature>
<evidence type="ECO:0000313" key="2">
    <source>
        <dbReference type="EMBL" id="KAL0425599.1"/>
    </source>
</evidence>